<feature type="compositionally biased region" description="Basic and acidic residues" evidence="5">
    <location>
        <begin position="736"/>
        <end position="747"/>
    </location>
</feature>
<feature type="compositionally biased region" description="Polar residues" evidence="5">
    <location>
        <begin position="891"/>
        <end position="905"/>
    </location>
</feature>
<evidence type="ECO:0000313" key="8">
    <source>
        <dbReference type="Proteomes" id="UP000007431"/>
    </source>
</evidence>
<evidence type="ECO:0000256" key="4">
    <source>
        <dbReference type="PROSITE-ProRule" id="PRU00134"/>
    </source>
</evidence>
<dbReference type="Pfam" id="PF01753">
    <property type="entry name" value="zf-MYND"/>
    <property type="match status" value="1"/>
</dbReference>
<dbReference type="GeneID" id="9593321"/>
<evidence type="ECO:0000256" key="2">
    <source>
        <dbReference type="ARBA" id="ARBA00022771"/>
    </source>
</evidence>
<dbReference type="PROSITE" id="PS50865">
    <property type="entry name" value="ZF_MYND_2"/>
    <property type="match status" value="1"/>
</dbReference>
<dbReference type="Proteomes" id="UP000007431">
    <property type="component" value="Unassembled WGS sequence"/>
</dbReference>
<dbReference type="InterPro" id="IPR002893">
    <property type="entry name" value="Znf_MYND"/>
</dbReference>
<sequence length="1001" mass="111703">MANLARKSKDAYVRQYEGYLDDLNTFKAELRNLLAPTSVASRRPALLKVKAILARGNAFRLLDEDFLRPDLPWEMDGFQVDVLMQAMSAYSLYIEVSSLPEYSSLRATKPMALADIVRWIDVVHPMNDRLVPTPEKPTYGTMVTSIAGLLSSITRKKDGDFTQLAWNDPHVLTLVMDLWLYYPRYLQHYSEDLTETATTITVSALATLENLSATEDGEKYFVTRLLAMVGGRPSRILHLIAEQTAFLDSINVKSRWSFVWKIHYALVEQLSESSEFLGVDAPLCFFESVVVGWRRCLEKPQDENLAAAAEEAKGAVGNFVMMALSTTNLRRAIRAGVYDALFDVERAWGKEKKESALFGGIAQHLVSSFTIPSILRVFHRRHTDLLHPPKNPDERRSFIEKRFQSLLSAYRIMWQQYTDARRAPTWKRAFPCSNVHADVHEAEVRACACGQAFYCSKKCQREHWKAGHRDSCCHEDGVWGFQGDITLDDAVFLFESALRVIERDEAKMAQDLARTDYPDRPLIMVDLATPPTPDGNFEWTLDEELSDLSCDEDWSTDEDGGENEEDEDDGVEADVAQDMYKKAENRERHLDKGDGNEGPHIAAISVAYCVGEASSRACASLLFFFPLFYSWTNRPKPRDMVFSPLYPFDLVTLLRFAPASLLLRAVTPSRATFEGNYVSASESRKVAKISYSPPRKLVKKRKPVHTAALPSAASPAASSNDSFYLVTAADVESLAQEERRRSSDDPRVSTSSSDHSSASTHTTETESLHRSTGEHHLRAPMLIEGKETRFHEHFSPRDSNTMSLTSGNFPLLGSRPVSAETILPVPPPVRPKLGKEGSKFIERLSSASGSVRSAGAKSEVSSTALPVIVRGQPRATSSTPSVRSAARMPSPQRSLAQSPPKSPTQSASSRVPSPPKSPPSQGPPRRLRYADIMPEPIEPGPRASLALRLSAAQWRHSSQPAPEGYEYVPASEQGTVEDFMNGQLLNPYAIRPIRRPEDEKK</sequence>
<gene>
    <name evidence="7" type="ORF">SCHCODRAFT_238273</name>
</gene>
<evidence type="ECO:0000256" key="3">
    <source>
        <dbReference type="ARBA" id="ARBA00022833"/>
    </source>
</evidence>
<dbReference type="HOGENOM" id="CLU_299601_0_0_1"/>
<feature type="region of interest" description="Disordered" evidence="5">
    <location>
        <begin position="550"/>
        <end position="573"/>
    </location>
</feature>
<protein>
    <recommendedName>
        <fullName evidence="6">MYND-type domain-containing protein</fullName>
    </recommendedName>
</protein>
<keyword evidence="3" id="KW-0862">Zinc</keyword>
<dbReference type="GO" id="GO:0008270">
    <property type="term" value="F:zinc ion binding"/>
    <property type="evidence" value="ECO:0007669"/>
    <property type="project" value="UniProtKB-KW"/>
</dbReference>
<dbReference type="KEGG" id="scm:SCHCO_02602959"/>
<keyword evidence="8" id="KW-1185">Reference proteome</keyword>
<dbReference type="InParanoid" id="D8QJF4"/>
<dbReference type="EMBL" id="GL377314">
    <property type="protein sequence ID" value="EFI91983.1"/>
    <property type="molecule type" value="Genomic_DNA"/>
</dbReference>
<dbReference type="SUPFAM" id="SSF144232">
    <property type="entry name" value="HIT/MYND zinc finger-like"/>
    <property type="match status" value="1"/>
</dbReference>
<proteinExistence type="predicted"/>
<feature type="compositionally biased region" description="Low complexity" evidence="5">
    <location>
        <begin position="847"/>
        <end position="858"/>
    </location>
</feature>
<keyword evidence="2 4" id="KW-0863">Zinc-finger</keyword>
<accession>D8QJF4</accession>
<evidence type="ECO:0000256" key="5">
    <source>
        <dbReference type="SAM" id="MobiDB-lite"/>
    </source>
</evidence>
<organism evidence="8">
    <name type="scientific">Schizophyllum commune (strain H4-8 / FGSC 9210)</name>
    <name type="common">Split gill fungus</name>
    <dbReference type="NCBI Taxonomy" id="578458"/>
    <lineage>
        <taxon>Eukaryota</taxon>
        <taxon>Fungi</taxon>
        <taxon>Dikarya</taxon>
        <taxon>Basidiomycota</taxon>
        <taxon>Agaricomycotina</taxon>
        <taxon>Agaricomycetes</taxon>
        <taxon>Agaricomycetidae</taxon>
        <taxon>Agaricales</taxon>
        <taxon>Schizophyllaceae</taxon>
        <taxon>Schizophyllum</taxon>
    </lineage>
</organism>
<evidence type="ECO:0000313" key="7">
    <source>
        <dbReference type="EMBL" id="EFI91983.1"/>
    </source>
</evidence>
<feature type="compositionally biased region" description="Basic and acidic residues" evidence="5">
    <location>
        <begin position="763"/>
        <end position="777"/>
    </location>
</feature>
<keyword evidence="1" id="KW-0479">Metal-binding</keyword>
<feature type="region of interest" description="Disordered" evidence="5">
    <location>
        <begin position="734"/>
        <end position="777"/>
    </location>
</feature>
<dbReference type="VEuPathDB" id="FungiDB:SCHCODRAFT_02602959"/>
<dbReference type="OrthoDB" id="3202243at2759"/>
<feature type="compositionally biased region" description="Pro residues" evidence="5">
    <location>
        <begin position="912"/>
        <end position="922"/>
    </location>
</feature>
<feature type="compositionally biased region" description="Low complexity" evidence="5">
    <location>
        <begin position="748"/>
        <end position="762"/>
    </location>
</feature>
<feature type="region of interest" description="Disordered" evidence="5">
    <location>
        <begin position="847"/>
        <end position="941"/>
    </location>
</feature>
<feature type="domain" description="MYND-type" evidence="6">
    <location>
        <begin position="429"/>
        <end position="472"/>
    </location>
</feature>
<evidence type="ECO:0000259" key="6">
    <source>
        <dbReference type="PROSITE" id="PS50865"/>
    </source>
</evidence>
<dbReference type="AlphaFoldDB" id="D8QJF4"/>
<evidence type="ECO:0000256" key="1">
    <source>
        <dbReference type="ARBA" id="ARBA00022723"/>
    </source>
</evidence>
<reference evidence="7 8" key="1">
    <citation type="journal article" date="2010" name="Nat. Biotechnol.">
        <title>Genome sequence of the model mushroom Schizophyllum commune.</title>
        <authorList>
            <person name="Ohm R.A."/>
            <person name="de Jong J.F."/>
            <person name="Lugones L.G."/>
            <person name="Aerts A."/>
            <person name="Kothe E."/>
            <person name="Stajich J.E."/>
            <person name="de Vries R.P."/>
            <person name="Record E."/>
            <person name="Levasseur A."/>
            <person name="Baker S.E."/>
            <person name="Bartholomew K.A."/>
            <person name="Coutinho P.M."/>
            <person name="Erdmann S."/>
            <person name="Fowler T.J."/>
            <person name="Gathman A.C."/>
            <person name="Lombard V."/>
            <person name="Henrissat B."/>
            <person name="Knabe N."/>
            <person name="Kuees U."/>
            <person name="Lilly W.W."/>
            <person name="Lindquist E."/>
            <person name="Lucas S."/>
            <person name="Magnuson J.K."/>
            <person name="Piumi F."/>
            <person name="Raudaskoski M."/>
            <person name="Salamov A."/>
            <person name="Schmutz J."/>
            <person name="Schwarze F.W.M.R."/>
            <person name="vanKuyk P.A."/>
            <person name="Horton J.S."/>
            <person name="Grigoriev I.V."/>
            <person name="Woesten H.A.B."/>
        </authorList>
    </citation>
    <scope>NUCLEOTIDE SEQUENCE [LARGE SCALE GENOMIC DNA]</scope>
    <source>
        <strain evidence="8">H4-8 / FGSC 9210</strain>
    </source>
</reference>
<feature type="compositionally biased region" description="Acidic residues" evidence="5">
    <location>
        <begin position="550"/>
        <end position="572"/>
    </location>
</feature>
<dbReference type="RefSeq" id="XP_003026886.1">
    <property type="nucleotide sequence ID" value="XM_003026840.1"/>
</dbReference>
<name>D8QJF4_SCHCM</name>